<evidence type="ECO:0000313" key="2">
    <source>
        <dbReference type="EMBL" id="MBB6523262.1"/>
    </source>
</evidence>
<comment type="caution">
    <text evidence="2">The sequence shown here is derived from an EMBL/GenBank/DDBJ whole genome shotgun (WGS) entry which is preliminary data.</text>
</comment>
<dbReference type="EMBL" id="JACHHT010000003">
    <property type="protein sequence ID" value="MBB6523262.1"/>
    <property type="molecule type" value="Genomic_DNA"/>
</dbReference>
<feature type="domain" description="PAS" evidence="1">
    <location>
        <begin position="31"/>
        <end position="82"/>
    </location>
</feature>
<dbReference type="SUPFAM" id="SSF55785">
    <property type="entry name" value="PYP-like sensor domain (PAS domain)"/>
    <property type="match status" value="1"/>
</dbReference>
<dbReference type="RefSeq" id="WP_166843642.1">
    <property type="nucleotide sequence ID" value="NZ_JAAONY010000003.1"/>
</dbReference>
<organism evidence="2 3">
    <name type="scientific">Pseudoteredinibacter isoporae</name>
    <dbReference type="NCBI Taxonomy" id="570281"/>
    <lineage>
        <taxon>Bacteria</taxon>
        <taxon>Pseudomonadati</taxon>
        <taxon>Pseudomonadota</taxon>
        <taxon>Gammaproteobacteria</taxon>
        <taxon>Cellvibrionales</taxon>
        <taxon>Cellvibrionaceae</taxon>
        <taxon>Pseudoteredinibacter</taxon>
    </lineage>
</organism>
<dbReference type="NCBIfam" id="TIGR00229">
    <property type="entry name" value="sensory_box"/>
    <property type="match status" value="1"/>
</dbReference>
<evidence type="ECO:0000313" key="3">
    <source>
        <dbReference type="Proteomes" id="UP000528457"/>
    </source>
</evidence>
<accession>A0A7X0MZK5</accession>
<protein>
    <submittedName>
        <fullName evidence="2">PAS domain S-box-containing protein</fullName>
    </submittedName>
</protein>
<dbReference type="InterPro" id="IPR013655">
    <property type="entry name" value="PAS_fold_3"/>
</dbReference>
<dbReference type="Gene3D" id="3.30.450.20">
    <property type="entry name" value="PAS domain"/>
    <property type="match status" value="1"/>
</dbReference>
<dbReference type="Proteomes" id="UP000528457">
    <property type="component" value="Unassembled WGS sequence"/>
</dbReference>
<sequence>MKKRSSKRQTIEAINREVLVAEDGFIVSKTDATGRISYINRTFMEVSGFVESELLGHQHNVIRHPEMPRGVFQLLWQELKADREFFGYVKNLCRDGAYYWVFANVTPDVDEQGNLRGYYSVRRKPAPGAINAIEPIYARMLDEESRGDRKTAPTRSVKILQAYLAEQNQSYIQFMQQLDAA</sequence>
<proteinExistence type="predicted"/>
<dbReference type="InterPro" id="IPR000014">
    <property type="entry name" value="PAS"/>
</dbReference>
<keyword evidence="3" id="KW-1185">Reference proteome</keyword>
<gene>
    <name evidence="2" type="ORF">HNR48_003564</name>
</gene>
<evidence type="ECO:0000259" key="1">
    <source>
        <dbReference type="PROSITE" id="PS50112"/>
    </source>
</evidence>
<dbReference type="CDD" id="cd00130">
    <property type="entry name" value="PAS"/>
    <property type="match status" value="1"/>
</dbReference>
<dbReference type="AlphaFoldDB" id="A0A7X0MZK5"/>
<dbReference type="PROSITE" id="PS50112">
    <property type="entry name" value="PAS"/>
    <property type="match status" value="1"/>
</dbReference>
<reference evidence="2 3" key="1">
    <citation type="submission" date="2020-08" db="EMBL/GenBank/DDBJ databases">
        <title>Genomic Encyclopedia of Type Strains, Phase IV (KMG-IV): sequencing the most valuable type-strain genomes for metagenomic binning, comparative biology and taxonomic classification.</title>
        <authorList>
            <person name="Goeker M."/>
        </authorList>
    </citation>
    <scope>NUCLEOTIDE SEQUENCE [LARGE SCALE GENOMIC DNA]</scope>
    <source>
        <strain evidence="2 3">DSM 22368</strain>
    </source>
</reference>
<name>A0A7X0MZK5_9GAMM</name>
<dbReference type="Pfam" id="PF08447">
    <property type="entry name" value="PAS_3"/>
    <property type="match status" value="1"/>
</dbReference>
<dbReference type="InterPro" id="IPR035965">
    <property type="entry name" value="PAS-like_dom_sf"/>
</dbReference>
<dbReference type="InParanoid" id="A0A7X0MZK5"/>